<reference evidence="1 2" key="1">
    <citation type="submission" date="2019-09" db="EMBL/GenBank/DDBJ databases">
        <title>NBRP : Genome information of microbial organism related human and environment.</title>
        <authorList>
            <person name="Hattori M."/>
            <person name="Oshima K."/>
            <person name="Inaba H."/>
            <person name="Suda W."/>
            <person name="Sakamoto M."/>
            <person name="Iino T."/>
            <person name="Kitahara M."/>
            <person name="Oshida Y."/>
            <person name="Iida T."/>
            <person name="Kudo T."/>
            <person name="Itoh T."/>
            <person name="Ohkuma M."/>
        </authorList>
    </citation>
    <scope>NUCLEOTIDE SEQUENCE [LARGE SCALE GENOMIC DNA]</scope>
    <source>
        <strain evidence="1 2">Q-1</strain>
    </source>
</reference>
<accession>A0A5A7N5X9</accession>
<organism evidence="1 2">
    <name type="scientific">Iodidimonas nitroreducens</name>
    <dbReference type="NCBI Taxonomy" id="1236968"/>
    <lineage>
        <taxon>Bacteria</taxon>
        <taxon>Pseudomonadati</taxon>
        <taxon>Pseudomonadota</taxon>
        <taxon>Alphaproteobacteria</taxon>
        <taxon>Iodidimonadales</taxon>
        <taxon>Iodidimonadaceae</taxon>
        <taxon>Iodidimonas</taxon>
    </lineage>
</organism>
<evidence type="ECO:0000313" key="2">
    <source>
        <dbReference type="Proteomes" id="UP000324996"/>
    </source>
</evidence>
<proteinExistence type="predicted"/>
<gene>
    <name evidence="1" type="ORF">JCM17846_01080</name>
</gene>
<dbReference type="Proteomes" id="UP000324996">
    <property type="component" value="Unassembled WGS sequence"/>
</dbReference>
<dbReference type="AlphaFoldDB" id="A0A5A7N5X9"/>
<keyword evidence="2" id="KW-1185">Reference proteome</keyword>
<evidence type="ECO:0000313" key="1">
    <source>
        <dbReference type="EMBL" id="GER02426.1"/>
    </source>
</evidence>
<sequence length="205" mass="22246">MTDRRSDIPSDPGSDEETFEVFERYPTLAGVGRLTALIERCPWFRAVGDPMSKALMADSQNYCDALGFPEAQPAILPLWEDAAGAAESIDLNSPAWEAEELMRMAVLQDALAEVDEETLELVLTHIAAKAAQSAEAAAQEVRDFLLIDDEAFVRAATGAAVQMCHQAALLLASGGDSDHAISHKFRIFEHGRWPVGIMGGTLNIF</sequence>
<protein>
    <submittedName>
        <fullName evidence="1">Uncharacterized protein</fullName>
    </submittedName>
</protein>
<dbReference type="RefSeq" id="WP_042088268.1">
    <property type="nucleotide sequence ID" value="NZ_BKCN01000001.1"/>
</dbReference>
<dbReference type="EMBL" id="BKCN01000001">
    <property type="protein sequence ID" value="GER02426.1"/>
    <property type="molecule type" value="Genomic_DNA"/>
</dbReference>
<comment type="caution">
    <text evidence="1">The sequence shown here is derived from an EMBL/GenBank/DDBJ whole genome shotgun (WGS) entry which is preliminary data.</text>
</comment>
<name>A0A5A7N5X9_9PROT</name>